<keyword evidence="3" id="KW-0963">Cytoplasm</keyword>
<dbReference type="VEuPathDB" id="VectorBase:AGAP012448"/>
<reference evidence="14" key="5">
    <citation type="submission" date="2011-05" db="EMBL/GenBank/DDBJ databases">
        <authorList>
            <consortium name="VectorBase"/>
        </authorList>
    </citation>
    <scope>NUCLEOTIDE SEQUENCE</scope>
    <source>
        <strain evidence="14">PEST</strain>
    </source>
</reference>
<keyword evidence="7" id="KW-0862">Zinc</keyword>
<keyword evidence="6" id="KW-0863">Zinc-finger</keyword>
<reference evidence="15" key="6">
    <citation type="submission" date="2021-01" db="UniProtKB">
        <authorList>
            <consortium name="EnsemblMetazoa"/>
        </authorList>
    </citation>
    <scope>IDENTIFICATION</scope>
    <source>
        <strain evidence="15">PEST</strain>
    </source>
</reference>
<dbReference type="InterPro" id="IPR013087">
    <property type="entry name" value="Znf_C2H2_type"/>
</dbReference>
<dbReference type="InterPro" id="IPR003604">
    <property type="entry name" value="Matrin/U1-like-C_Znf_C2H2"/>
</dbReference>
<dbReference type="GO" id="GO:0005737">
    <property type="term" value="C:cytoplasm"/>
    <property type="evidence" value="ECO:0007669"/>
    <property type="project" value="UniProtKB-SubCell"/>
</dbReference>
<keyword evidence="16" id="KW-1185">Reference proteome</keyword>
<dbReference type="Pfam" id="PF12171">
    <property type="entry name" value="zf-C2H2_jaz"/>
    <property type="match status" value="1"/>
</dbReference>
<proteinExistence type="inferred from homology"/>
<evidence type="ECO:0000313" key="15">
    <source>
        <dbReference type="EnsemblMetazoa" id="AGAP012448-PA"/>
    </source>
</evidence>
<dbReference type="PANTHER" id="PTHR46095:SF1">
    <property type="entry name" value="ZINC FINGER PROTEIN 593"/>
    <property type="match status" value="1"/>
</dbReference>
<gene>
    <name evidence="14" type="ORF">AgaP_AGAP012448</name>
</gene>
<feature type="domain" description="C2H2-type" evidence="13">
    <location>
        <begin position="55"/>
        <end position="77"/>
    </location>
</feature>
<comment type="subcellular location">
    <subcellularLocation>
        <location evidence="2">Cytoplasm</location>
    </subcellularLocation>
    <subcellularLocation>
        <location evidence="1">Nucleus</location>
    </subcellularLocation>
</comment>
<comment type="subunit">
    <text evidence="11">Associates with pre-60S ribosomal particles; released from the pre-60S particle very early in the cytoplasm.</text>
</comment>
<evidence type="ECO:0000256" key="7">
    <source>
        <dbReference type="ARBA" id="ARBA00022833"/>
    </source>
</evidence>
<dbReference type="EMBL" id="AAAB01008815">
    <property type="protein sequence ID" value="EAL41648.2"/>
    <property type="molecule type" value="Genomic_DNA"/>
</dbReference>
<dbReference type="InParanoid" id="Q5TW69"/>
<evidence type="ECO:0000256" key="6">
    <source>
        <dbReference type="ARBA" id="ARBA00022771"/>
    </source>
</evidence>
<dbReference type="PaxDb" id="7165-AGAP012448-PA"/>
<evidence type="ECO:0000313" key="16">
    <source>
        <dbReference type="Proteomes" id="UP000007062"/>
    </source>
</evidence>
<dbReference type="GO" id="GO:0008270">
    <property type="term" value="F:zinc ion binding"/>
    <property type="evidence" value="ECO:0007669"/>
    <property type="project" value="UniProtKB-KW"/>
</dbReference>
<evidence type="ECO:0000256" key="2">
    <source>
        <dbReference type="ARBA" id="ARBA00004496"/>
    </source>
</evidence>
<reference evidence="14 16" key="4">
    <citation type="journal article" date="2007" name="Genome Biol.">
        <title>Update of the Anopheles gambiae PEST genome assembly.</title>
        <authorList>
            <person name="Sharakhova M.V."/>
            <person name="Hammond M.P."/>
            <person name="Lobo N.F."/>
            <person name="Krzywinski J."/>
            <person name="Unger M.F."/>
            <person name="Hillenmeyer M.E."/>
            <person name="Bruggner R.V."/>
            <person name="Birney E."/>
            <person name="Collins F.H."/>
        </authorList>
    </citation>
    <scope>NUCLEOTIDE SEQUENCE [LARGE SCALE GENOMIC DNA]</scope>
    <source>
        <strain evidence="14 16">PEST</strain>
    </source>
</reference>
<dbReference type="VEuPathDB" id="VectorBase:AGAMI1_001619"/>
<dbReference type="GO" id="GO:0043021">
    <property type="term" value="F:ribonucleoprotein complex binding"/>
    <property type="evidence" value="ECO:0007669"/>
    <property type="project" value="UniProtKB-ARBA"/>
</dbReference>
<evidence type="ECO:0000256" key="3">
    <source>
        <dbReference type="ARBA" id="ARBA00022490"/>
    </source>
</evidence>
<dbReference type="HOGENOM" id="CLU_117291_1_2_1"/>
<dbReference type="Gene3D" id="3.30.160.60">
    <property type="entry name" value="Classic Zinc Finger"/>
    <property type="match status" value="1"/>
</dbReference>
<protein>
    <recommendedName>
        <fullName evidence="12">Zinc finger protein 593 homolog</fullName>
    </recommendedName>
</protein>
<dbReference type="eggNOG" id="KOG3408">
    <property type="taxonomic scope" value="Eukaryota"/>
</dbReference>
<evidence type="ECO:0000313" key="14">
    <source>
        <dbReference type="EMBL" id="EAL41648.2"/>
    </source>
</evidence>
<organism evidence="14">
    <name type="scientific">Anopheles gambiae</name>
    <name type="common">African malaria mosquito</name>
    <dbReference type="NCBI Taxonomy" id="7165"/>
    <lineage>
        <taxon>Eukaryota</taxon>
        <taxon>Metazoa</taxon>
        <taxon>Ecdysozoa</taxon>
        <taxon>Arthropoda</taxon>
        <taxon>Hexapoda</taxon>
        <taxon>Insecta</taxon>
        <taxon>Pterygota</taxon>
        <taxon>Neoptera</taxon>
        <taxon>Endopterygota</taxon>
        <taxon>Diptera</taxon>
        <taxon>Nematocera</taxon>
        <taxon>Culicoidea</taxon>
        <taxon>Culicidae</taxon>
        <taxon>Anophelinae</taxon>
        <taxon>Anopheles</taxon>
    </lineage>
</organism>
<dbReference type="AlphaFoldDB" id="Q5TW69"/>
<reference evidence="14 16" key="1">
    <citation type="journal article" date="2002" name="Science">
        <title>The genome sequence of the malaria mosquito Anopheles gambiae.</title>
        <authorList>
            <person name="Holt R.A."/>
            <person name="Subramanian G.M."/>
            <person name="Halpern A."/>
            <person name="Sutton G.G."/>
            <person name="Charlab R."/>
            <person name="Nusskern D.R."/>
            <person name="Wincker P."/>
            <person name="Clark A.G."/>
            <person name="Ribeiro J.M."/>
            <person name="Wides R."/>
            <person name="Salzberg S.L."/>
            <person name="Loftus B."/>
            <person name="Yandell M."/>
            <person name="Majoros W.H."/>
            <person name="Rusch D.B."/>
            <person name="Lai Z."/>
            <person name="Kraft C.L."/>
            <person name="Abril J.F."/>
            <person name="Anthouard V."/>
            <person name="Arensburger P."/>
            <person name="Atkinson P.W."/>
            <person name="Baden H."/>
            <person name="de Berardinis V."/>
            <person name="Baldwin D."/>
            <person name="Benes V."/>
            <person name="Biedler J."/>
            <person name="Blass C."/>
            <person name="Bolanos R."/>
            <person name="Boscus D."/>
            <person name="Barnstead M."/>
            <person name="Cai S."/>
            <person name="Center A."/>
            <person name="Chaturverdi K."/>
            <person name="Christophides G.K."/>
            <person name="Chrystal M.A."/>
            <person name="Clamp M."/>
            <person name="Cravchik A."/>
            <person name="Curwen V."/>
            <person name="Dana A."/>
            <person name="Delcher A."/>
            <person name="Dew I."/>
            <person name="Evans C.A."/>
            <person name="Flanigan M."/>
            <person name="Grundschober-Freimoser A."/>
            <person name="Friedli L."/>
            <person name="Gu Z."/>
            <person name="Guan P."/>
            <person name="Guigo R."/>
            <person name="Hillenmeyer M.E."/>
            <person name="Hladun S.L."/>
            <person name="Hogan J.R."/>
            <person name="Hong Y.S."/>
            <person name="Hoover J."/>
            <person name="Jaillon O."/>
            <person name="Ke Z."/>
            <person name="Kodira C."/>
            <person name="Kokoza E."/>
            <person name="Koutsos A."/>
            <person name="Letunic I."/>
            <person name="Levitsky A."/>
            <person name="Liang Y."/>
            <person name="Lin J.J."/>
            <person name="Lobo N.F."/>
            <person name="Lopez J.R."/>
            <person name="Malek J.A."/>
            <person name="McIntosh T.C."/>
            <person name="Meister S."/>
            <person name="Miller J."/>
            <person name="Mobarry C."/>
            <person name="Mongin E."/>
            <person name="Murphy S.D."/>
            <person name="O'Brochta D.A."/>
            <person name="Pfannkoch C."/>
            <person name="Qi R."/>
            <person name="Regier M.A."/>
            <person name="Remington K."/>
            <person name="Shao H."/>
            <person name="Sharakhova M.V."/>
            <person name="Sitter C.D."/>
            <person name="Shetty J."/>
            <person name="Smith T.J."/>
            <person name="Strong R."/>
            <person name="Sun J."/>
            <person name="Thomasova D."/>
            <person name="Ton L.Q."/>
            <person name="Topalis P."/>
            <person name="Tu Z."/>
            <person name="Unger M.F."/>
            <person name="Walenz B."/>
            <person name="Wang A."/>
            <person name="Wang J."/>
            <person name="Wang M."/>
            <person name="Wang X."/>
            <person name="Woodford K.J."/>
            <person name="Wortman J.R."/>
            <person name="Wu M."/>
            <person name="Yao A."/>
            <person name="Zdobnov E.M."/>
            <person name="Zhang H."/>
            <person name="Zhao Q."/>
            <person name="Zhao S."/>
            <person name="Zhu S.C."/>
            <person name="Zhimulev I."/>
            <person name="Coluzzi M."/>
            <person name="della Torre A."/>
            <person name="Roth C.W."/>
            <person name="Louis C."/>
            <person name="Kalush F."/>
            <person name="Mural R.J."/>
            <person name="Myers E.W."/>
            <person name="Adams M.D."/>
            <person name="Smith H.O."/>
            <person name="Broder S."/>
            <person name="Gardner M.J."/>
            <person name="Fraser C.M."/>
            <person name="Birney E."/>
            <person name="Bork P."/>
            <person name="Brey P.T."/>
            <person name="Venter J.C."/>
            <person name="Weissenbach J."/>
            <person name="Kafatos F.C."/>
            <person name="Collins F.H."/>
            <person name="Hoffman S.L."/>
        </authorList>
    </citation>
    <scope>NUCLEOTIDE SEQUENCE [LARGE SCALE GENOMIC DNA]</scope>
    <source>
        <strain evidence="14 16">PEST</strain>
    </source>
</reference>
<dbReference type="PANTHER" id="PTHR46095">
    <property type="entry name" value="ZINC FINGER PROTEIN 593"/>
    <property type="match status" value="1"/>
</dbReference>
<keyword evidence="4" id="KW-0690">Ribosome biogenesis</keyword>
<dbReference type="InterPro" id="IPR051879">
    <property type="entry name" value="C2H2-ZF_Maturation_Protein"/>
</dbReference>
<evidence type="ECO:0000256" key="1">
    <source>
        <dbReference type="ARBA" id="ARBA00004123"/>
    </source>
</evidence>
<comment type="function">
    <text evidence="10">Involved in pre-60S ribosomal particles maturation by promoting the nuclear export of the 60S ribosome.</text>
</comment>
<accession>Q5TW69</accession>
<dbReference type="SUPFAM" id="SSF57667">
    <property type="entry name" value="beta-beta-alpha zinc fingers"/>
    <property type="match status" value="1"/>
</dbReference>
<dbReference type="GO" id="GO:0003676">
    <property type="term" value="F:nucleic acid binding"/>
    <property type="evidence" value="ECO:0007669"/>
    <property type="project" value="InterPro"/>
</dbReference>
<dbReference type="EnsemblMetazoa" id="AGAP012448-RA">
    <property type="protein sequence ID" value="AGAP012448-PA"/>
    <property type="gene ID" value="AGAP012448"/>
</dbReference>
<dbReference type="InterPro" id="IPR036236">
    <property type="entry name" value="Znf_C2H2_sf"/>
</dbReference>
<feature type="non-terminal residue" evidence="14">
    <location>
        <position position="1"/>
    </location>
</feature>
<evidence type="ECO:0000256" key="10">
    <source>
        <dbReference type="ARBA" id="ARBA00057732"/>
    </source>
</evidence>
<sequence>KCRTQGKKINSGDTHLRRRWRLWNRRKDLNEIEERPGKAAERVDLDNPSFGQFYCIHCAAYYINDHELQAHFRTKVHKRRMNALEVEPYSIWDSLRAACQDSFVSHSSAW</sequence>
<dbReference type="FunFam" id="3.30.160.60:FF:000299">
    <property type="entry name" value="Zinc finger protein 593"/>
    <property type="match status" value="1"/>
</dbReference>
<reference evidence="14 16" key="3">
    <citation type="journal article" date="2004" name="Trends Parasitol.">
        <title>The Anopheles gambiae genome: an update.</title>
        <authorList>
            <person name="Mongin E."/>
            <person name="Louis C."/>
            <person name="Holt R.A."/>
            <person name="Birney E."/>
            <person name="Collins F.H."/>
        </authorList>
    </citation>
    <scope>NUCLEOTIDE SEQUENCE [LARGE SCALE GENOMIC DNA]</scope>
    <source>
        <strain evidence="14 16">PEST</strain>
    </source>
</reference>
<evidence type="ECO:0000256" key="4">
    <source>
        <dbReference type="ARBA" id="ARBA00022517"/>
    </source>
</evidence>
<reference evidence="14" key="2">
    <citation type="submission" date="2002-03" db="EMBL/GenBank/DDBJ databases">
        <authorList>
            <consortium name="The Anopheles Genome Sequencing Consortium"/>
        </authorList>
    </citation>
    <scope>NUCLEOTIDE SEQUENCE</scope>
    <source>
        <strain evidence="14">PEST</strain>
    </source>
</reference>
<evidence type="ECO:0000256" key="9">
    <source>
        <dbReference type="ARBA" id="ARBA00038064"/>
    </source>
</evidence>
<keyword evidence="5" id="KW-0479">Metal-binding</keyword>
<keyword evidence="8" id="KW-0539">Nucleus</keyword>
<comment type="similarity">
    <text evidence="9">Belongs to the ZNF593/BUD20 C2H2-type zinc-finger protein family.</text>
</comment>
<dbReference type="STRING" id="7165.Q5TW69"/>
<dbReference type="SMART" id="SM00451">
    <property type="entry name" value="ZnF_U1"/>
    <property type="match status" value="1"/>
</dbReference>
<dbReference type="Proteomes" id="UP000007062">
    <property type="component" value="Unassembled WGS sequence"/>
</dbReference>
<dbReference type="GO" id="GO:0042254">
    <property type="term" value="P:ribosome biogenesis"/>
    <property type="evidence" value="ECO:0007669"/>
    <property type="project" value="UniProtKB-KW"/>
</dbReference>
<evidence type="ECO:0000256" key="5">
    <source>
        <dbReference type="ARBA" id="ARBA00022723"/>
    </source>
</evidence>
<dbReference type="GO" id="GO:0005634">
    <property type="term" value="C:nucleus"/>
    <property type="evidence" value="ECO:0007669"/>
    <property type="project" value="UniProtKB-SubCell"/>
</dbReference>
<dbReference type="PROSITE" id="PS00028">
    <property type="entry name" value="ZINC_FINGER_C2H2_1"/>
    <property type="match status" value="1"/>
</dbReference>
<name>Q5TW69_ANOGA</name>
<evidence type="ECO:0000256" key="8">
    <source>
        <dbReference type="ARBA" id="ARBA00023242"/>
    </source>
</evidence>
<dbReference type="InterPro" id="IPR022755">
    <property type="entry name" value="Znf_C2H2_jaz"/>
</dbReference>
<evidence type="ECO:0000256" key="12">
    <source>
        <dbReference type="ARBA" id="ARBA00068297"/>
    </source>
</evidence>
<evidence type="ECO:0000259" key="13">
    <source>
        <dbReference type="PROSITE" id="PS00028"/>
    </source>
</evidence>
<evidence type="ECO:0000256" key="11">
    <source>
        <dbReference type="ARBA" id="ARBA00065398"/>
    </source>
</evidence>